<protein>
    <submittedName>
        <fullName evidence="2">Uncharacterized protein</fullName>
    </submittedName>
</protein>
<dbReference type="RefSeq" id="WP_033091600.1">
    <property type="nucleotide sequence ID" value="NZ_AP017900.1"/>
</dbReference>
<dbReference type="Proteomes" id="UP000037179">
    <property type="component" value="Unassembled WGS sequence"/>
</dbReference>
<reference evidence="2 3" key="2">
    <citation type="journal article" date="2016" name="Genome Announc.">
        <title>Draft Genome Sequence of Erythromycin- and Oxytetracycline-Sensitive Nocardia seriolae Strain U-1 (NBRC 110359).</title>
        <authorList>
            <person name="Imajoh M."/>
            <person name="Sukeda M."/>
            <person name="Shimizu M."/>
            <person name="Yamane J."/>
            <person name="Ohnishi K."/>
            <person name="Oshima S."/>
        </authorList>
    </citation>
    <scope>NUCLEOTIDE SEQUENCE [LARGE SCALE GENOMIC DNA]</scope>
    <source>
        <strain evidence="2 3">U-1</strain>
    </source>
</reference>
<dbReference type="KEGG" id="nsr:NS506_02615"/>
<reference evidence="3" key="1">
    <citation type="submission" date="2015-07" db="EMBL/GenBank/DDBJ databases">
        <title>Nocardia seriolae U-1 whole genome shotgun sequence.</title>
        <authorList>
            <person name="Imajoh M."/>
            <person name="Fukumoto Y."/>
            <person name="Sukeda M."/>
            <person name="Yamane J."/>
            <person name="Yamasaki K."/>
            <person name="Shimizu M."/>
            <person name="Ohnishi K."/>
            <person name="Oshima S."/>
        </authorList>
    </citation>
    <scope>NUCLEOTIDE SEQUENCE [LARGE SCALE GENOMIC DNA]</scope>
    <source>
        <strain evidence="3">U-1</strain>
    </source>
</reference>
<evidence type="ECO:0000313" key="2">
    <source>
        <dbReference type="EMBL" id="GAP32177.1"/>
    </source>
</evidence>
<accession>A0A0B8NK91</accession>
<dbReference type="EMBL" id="CP017839">
    <property type="protein sequence ID" value="APA96677.1"/>
    <property type="molecule type" value="Genomic_DNA"/>
</dbReference>
<dbReference type="EMBL" id="BBYQ01000144">
    <property type="protein sequence ID" value="GAP32177.1"/>
    <property type="molecule type" value="Genomic_DNA"/>
</dbReference>
<dbReference type="AlphaFoldDB" id="A0A0B8NK91"/>
<dbReference type="GeneID" id="93373344"/>
<proteinExistence type="predicted"/>
<sequence>MDAYDAHKVRLSETYRTELDVLASRFGSPAQIVNTGGGCMAIETVVGEAPGTDHPLLLVITTVDNGLAEERGRILHWYACLYDADDGADALADGHDVRSFDTACDLALSNVRNGVPPSEELCACSLVSDSER</sequence>
<name>A0A0B8NK91_9NOCA</name>
<dbReference type="OrthoDB" id="4569843at2"/>
<gene>
    <name evidence="1" type="ORF">NS506_02615</name>
    <name evidence="2" type="ORF">NSK11_contig00144-0019</name>
</gene>
<evidence type="ECO:0000313" key="4">
    <source>
        <dbReference type="Proteomes" id="UP000180166"/>
    </source>
</evidence>
<evidence type="ECO:0000313" key="3">
    <source>
        <dbReference type="Proteomes" id="UP000037179"/>
    </source>
</evidence>
<keyword evidence="3" id="KW-1185">Reference proteome</keyword>
<dbReference type="Proteomes" id="UP000180166">
    <property type="component" value="Chromosome"/>
</dbReference>
<organism evidence="2 3">
    <name type="scientific">Nocardia seriolae</name>
    <dbReference type="NCBI Taxonomy" id="37332"/>
    <lineage>
        <taxon>Bacteria</taxon>
        <taxon>Bacillati</taxon>
        <taxon>Actinomycetota</taxon>
        <taxon>Actinomycetes</taxon>
        <taxon>Mycobacteriales</taxon>
        <taxon>Nocardiaceae</taxon>
        <taxon>Nocardia</taxon>
    </lineage>
</organism>
<reference evidence="1 4" key="3">
    <citation type="submission" date="2016-10" db="EMBL/GenBank/DDBJ databases">
        <title>Genome sequence of Nocardia seriolae strain EM150506, isolated from Anguila japonica.</title>
        <authorList>
            <person name="Han H.-J."/>
        </authorList>
    </citation>
    <scope>NUCLEOTIDE SEQUENCE [LARGE SCALE GENOMIC DNA]</scope>
    <source>
        <strain evidence="1 4">EM150506</strain>
    </source>
</reference>
<evidence type="ECO:0000313" key="1">
    <source>
        <dbReference type="EMBL" id="APA96677.1"/>
    </source>
</evidence>